<reference evidence="4" key="1">
    <citation type="submission" date="2019-04" db="EMBL/GenBank/DDBJ databases">
        <title>Friends and foes A comparative genomics studyof 23 Aspergillus species from section Flavi.</title>
        <authorList>
            <consortium name="DOE Joint Genome Institute"/>
            <person name="Kjaerbolling I."/>
            <person name="Vesth T."/>
            <person name="Frisvad J.C."/>
            <person name="Nybo J.L."/>
            <person name="Theobald S."/>
            <person name="Kildgaard S."/>
            <person name="Isbrandt T."/>
            <person name="Kuo A."/>
            <person name="Sato A."/>
            <person name="Lyhne E.K."/>
            <person name="Kogle M.E."/>
            <person name="Wiebenga A."/>
            <person name="Kun R.S."/>
            <person name="Lubbers R.J."/>
            <person name="Makela M.R."/>
            <person name="Barry K."/>
            <person name="Chovatia M."/>
            <person name="Clum A."/>
            <person name="Daum C."/>
            <person name="Haridas S."/>
            <person name="He G."/>
            <person name="LaButti K."/>
            <person name="Lipzen A."/>
            <person name="Mondo S."/>
            <person name="Riley R."/>
            <person name="Salamov A."/>
            <person name="Simmons B.A."/>
            <person name="Magnuson J.K."/>
            <person name="Henrissat B."/>
            <person name="Mortensen U.H."/>
            <person name="Larsen T.O."/>
            <person name="Devries R.P."/>
            <person name="Grigoriev I.V."/>
            <person name="Machida M."/>
            <person name="Baker S.E."/>
            <person name="Andersen M.R."/>
        </authorList>
    </citation>
    <scope>NUCLEOTIDE SEQUENCE [LARGE SCALE GENOMIC DNA]</scope>
    <source>
        <strain evidence="4">IBT 14317</strain>
    </source>
</reference>
<gene>
    <name evidence="4" type="ORF">BDV23DRAFT_192575</name>
</gene>
<dbReference type="SUPFAM" id="SSF51735">
    <property type="entry name" value="NAD(P)-binding Rossmann-fold domains"/>
    <property type="match status" value="1"/>
</dbReference>
<dbReference type="AlphaFoldDB" id="A0A5N7CF98"/>
<accession>A0A5N7CF98</accession>
<dbReference type="Pfam" id="PF00106">
    <property type="entry name" value="adh_short"/>
    <property type="match status" value="1"/>
</dbReference>
<dbReference type="OrthoDB" id="2102561at2759"/>
<evidence type="ECO:0008006" key="5">
    <source>
        <dbReference type="Google" id="ProtNLM"/>
    </source>
</evidence>
<dbReference type="GO" id="GO:0005811">
    <property type="term" value="C:lipid droplet"/>
    <property type="evidence" value="ECO:0007669"/>
    <property type="project" value="TreeGrafter"/>
</dbReference>
<dbReference type="InterPro" id="IPR002347">
    <property type="entry name" value="SDR_fam"/>
</dbReference>
<dbReference type="EMBL" id="ML735237">
    <property type="protein sequence ID" value="KAE8392458.1"/>
    <property type="molecule type" value="Genomic_DNA"/>
</dbReference>
<dbReference type="GO" id="GO:0000140">
    <property type="term" value="F:acylglycerone-phosphate reductase (NADP+) activity"/>
    <property type="evidence" value="ECO:0007669"/>
    <property type="project" value="TreeGrafter"/>
</dbReference>
<dbReference type="GO" id="GO:0019433">
    <property type="term" value="P:triglyceride catabolic process"/>
    <property type="evidence" value="ECO:0007669"/>
    <property type="project" value="TreeGrafter"/>
</dbReference>
<protein>
    <recommendedName>
        <fullName evidence="5">Short-chain dehydrogenases/reductase</fullName>
    </recommendedName>
</protein>
<evidence type="ECO:0000256" key="1">
    <source>
        <dbReference type="ARBA" id="ARBA00006484"/>
    </source>
</evidence>
<dbReference type="PANTHER" id="PTHR44169:SF6">
    <property type="entry name" value="NADPH-DEPENDENT 1-ACYLDIHYDROXYACETONE PHOSPHATE REDUCTASE"/>
    <property type="match status" value="1"/>
</dbReference>
<dbReference type="InterPro" id="IPR036291">
    <property type="entry name" value="NAD(P)-bd_dom_sf"/>
</dbReference>
<dbReference type="PRINTS" id="PR00080">
    <property type="entry name" value="SDRFAMILY"/>
</dbReference>
<name>A0A5N7CF98_PETAA</name>
<dbReference type="GO" id="GO:0006654">
    <property type="term" value="P:phosphatidic acid biosynthetic process"/>
    <property type="evidence" value="ECO:0007669"/>
    <property type="project" value="TreeGrafter"/>
</dbReference>
<dbReference type="PRINTS" id="PR00081">
    <property type="entry name" value="GDHRDH"/>
</dbReference>
<evidence type="ECO:0000256" key="3">
    <source>
        <dbReference type="RuleBase" id="RU000363"/>
    </source>
</evidence>
<keyword evidence="2" id="KW-0560">Oxidoreductase</keyword>
<dbReference type="Proteomes" id="UP000326877">
    <property type="component" value="Unassembled WGS sequence"/>
</dbReference>
<sequence>MSKTVLITGCSHGGLGAAMAKVYRAKGFRVFATLRDKAKAGDLAQTDGIEIVELEVTSVESIRKCANAVAKHTGGTLDFLVNNAGVNAVVPLLDASLDDAKKVYDTNVWSIVAMAQAFAPMLIKAKGTMCNISSVSSEMVFAWAGIYSSSRSAETRISETLRLEMAPLGVRVVTVILGGVQTSGNDPANIADLELPPASHYRKITEVIDRHKKTMVHPNKQNVDIAARNVVDDVLSGRSPFIRRGQASTLSWFCNTFLPYGVFTWMINRDSALDQIGFHEDAT</sequence>
<evidence type="ECO:0000313" key="4">
    <source>
        <dbReference type="EMBL" id="KAE8392458.1"/>
    </source>
</evidence>
<dbReference type="Gene3D" id="3.40.50.720">
    <property type="entry name" value="NAD(P)-binding Rossmann-like Domain"/>
    <property type="match status" value="1"/>
</dbReference>
<dbReference type="GO" id="GO:0005783">
    <property type="term" value="C:endoplasmic reticulum"/>
    <property type="evidence" value="ECO:0007669"/>
    <property type="project" value="TreeGrafter"/>
</dbReference>
<organism evidence="4">
    <name type="scientific">Petromyces alliaceus</name>
    <name type="common">Aspergillus alliaceus</name>
    <dbReference type="NCBI Taxonomy" id="209559"/>
    <lineage>
        <taxon>Eukaryota</taxon>
        <taxon>Fungi</taxon>
        <taxon>Dikarya</taxon>
        <taxon>Ascomycota</taxon>
        <taxon>Pezizomycotina</taxon>
        <taxon>Eurotiomycetes</taxon>
        <taxon>Eurotiomycetidae</taxon>
        <taxon>Eurotiales</taxon>
        <taxon>Aspergillaceae</taxon>
        <taxon>Aspergillus</taxon>
        <taxon>Aspergillus subgen. Circumdati</taxon>
    </lineage>
</organism>
<comment type="similarity">
    <text evidence="1 3">Belongs to the short-chain dehydrogenases/reductases (SDR) family.</text>
</comment>
<proteinExistence type="inferred from homology"/>
<evidence type="ECO:0000256" key="2">
    <source>
        <dbReference type="ARBA" id="ARBA00023002"/>
    </source>
</evidence>
<dbReference type="GO" id="GO:0004806">
    <property type="term" value="F:triacylglycerol lipase activity"/>
    <property type="evidence" value="ECO:0007669"/>
    <property type="project" value="TreeGrafter"/>
</dbReference>
<dbReference type="PANTHER" id="PTHR44169">
    <property type="entry name" value="NADPH-DEPENDENT 1-ACYLDIHYDROXYACETONE PHOSPHATE REDUCTASE"/>
    <property type="match status" value="1"/>
</dbReference>